<dbReference type="EMBL" id="JBFOLK010000012">
    <property type="protein sequence ID" value="KAL2470991.1"/>
    <property type="molecule type" value="Genomic_DNA"/>
</dbReference>
<feature type="region of interest" description="Disordered" evidence="1">
    <location>
        <begin position="82"/>
        <end position="104"/>
    </location>
</feature>
<accession>A0ABD1Q466</accession>
<gene>
    <name evidence="2" type="ORF">Adt_39127</name>
</gene>
<evidence type="ECO:0000313" key="2">
    <source>
        <dbReference type="EMBL" id="KAL2470991.1"/>
    </source>
</evidence>
<sequence>MLLCERISNTEALSALKRGLDTNHPFWRDVHNKIPATFDQLVEMITEEITNENMIFHINHKRMASNLMPGVGYGRGHDRHILSQYQHQKDYPSDPNTGISYGASAQEGLLPSHSFEELQAL</sequence>
<evidence type="ECO:0000256" key="1">
    <source>
        <dbReference type="SAM" id="MobiDB-lite"/>
    </source>
</evidence>
<proteinExistence type="predicted"/>
<organism evidence="2 3">
    <name type="scientific">Abeliophyllum distichum</name>
    <dbReference type="NCBI Taxonomy" id="126358"/>
    <lineage>
        <taxon>Eukaryota</taxon>
        <taxon>Viridiplantae</taxon>
        <taxon>Streptophyta</taxon>
        <taxon>Embryophyta</taxon>
        <taxon>Tracheophyta</taxon>
        <taxon>Spermatophyta</taxon>
        <taxon>Magnoliopsida</taxon>
        <taxon>eudicotyledons</taxon>
        <taxon>Gunneridae</taxon>
        <taxon>Pentapetalae</taxon>
        <taxon>asterids</taxon>
        <taxon>lamiids</taxon>
        <taxon>Lamiales</taxon>
        <taxon>Oleaceae</taxon>
        <taxon>Forsythieae</taxon>
        <taxon>Abeliophyllum</taxon>
    </lineage>
</organism>
<dbReference type="AlphaFoldDB" id="A0ABD1Q466"/>
<comment type="caution">
    <text evidence="2">The sequence shown here is derived from an EMBL/GenBank/DDBJ whole genome shotgun (WGS) entry which is preliminary data.</text>
</comment>
<protein>
    <submittedName>
        <fullName evidence="2">Uncharacterized protein</fullName>
    </submittedName>
</protein>
<evidence type="ECO:0000313" key="3">
    <source>
        <dbReference type="Proteomes" id="UP001604336"/>
    </source>
</evidence>
<keyword evidence="3" id="KW-1185">Reference proteome</keyword>
<feature type="compositionally biased region" description="Basic and acidic residues" evidence="1">
    <location>
        <begin position="82"/>
        <end position="92"/>
    </location>
</feature>
<name>A0ABD1Q466_9LAMI</name>
<dbReference type="Proteomes" id="UP001604336">
    <property type="component" value="Unassembled WGS sequence"/>
</dbReference>
<reference evidence="3" key="1">
    <citation type="submission" date="2024-07" db="EMBL/GenBank/DDBJ databases">
        <title>Two chromosome-level genome assemblies of Korean endemic species Abeliophyllum distichum and Forsythia ovata (Oleaceae).</title>
        <authorList>
            <person name="Jang H."/>
        </authorList>
    </citation>
    <scope>NUCLEOTIDE SEQUENCE [LARGE SCALE GENOMIC DNA]</scope>
</reference>